<feature type="region of interest" description="Disordered" evidence="1">
    <location>
        <begin position="160"/>
        <end position="182"/>
    </location>
</feature>
<feature type="region of interest" description="Disordered" evidence="1">
    <location>
        <begin position="197"/>
        <end position="241"/>
    </location>
</feature>
<dbReference type="PRINTS" id="PR01217">
    <property type="entry name" value="PRICHEXTENSN"/>
</dbReference>
<name>A0A084R0R8_STAC4</name>
<proteinExistence type="predicted"/>
<evidence type="ECO:0000313" key="3">
    <source>
        <dbReference type="EMBL" id="KFA69803.1"/>
    </source>
</evidence>
<dbReference type="Proteomes" id="UP000028524">
    <property type="component" value="Unassembled WGS sequence"/>
</dbReference>
<reference evidence="3 4" key="1">
    <citation type="journal article" date="2014" name="BMC Genomics">
        <title>Comparative genome sequencing reveals chemotype-specific gene clusters in the toxigenic black mold Stachybotrys.</title>
        <authorList>
            <person name="Semeiks J."/>
            <person name="Borek D."/>
            <person name="Otwinowski Z."/>
            <person name="Grishin N.V."/>
        </authorList>
    </citation>
    <scope>NUCLEOTIDE SEQUENCE [LARGE SCALE GENOMIC DNA]</scope>
    <source>
        <strain evidence="3 4">IBT 40285</strain>
    </source>
</reference>
<evidence type="ECO:0000256" key="1">
    <source>
        <dbReference type="SAM" id="MobiDB-lite"/>
    </source>
</evidence>
<dbReference type="STRING" id="1283841.A0A084R0R8"/>
<keyword evidence="2" id="KW-0732">Signal</keyword>
<feature type="compositionally biased region" description="Pro residues" evidence="1">
    <location>
        <begin position="160"/>
        <end position="181"/>
    </location>
</feature>
<organism evidence="3 4">
    <name type="scientific">Stachybotrys chlorohalonatus (strain IBT 40285)</name>
    <dbReference type="NCBI Taxonomy" id="1283841"/>
    <lineage>
        <taxon>Eukaryota</taxon>
        <taxon>Fungi</taxon>
        <taxon>Dikarya</taxon>
        <taxon>Ascomycota</taxon>
        <taxon>Pezizomycotina</taxon>
        <taxon>Sordariomycetes</taxon>
        <taxon>Hypocreomycetidae</taxon>
        <taxon>Hypocreales</taxon>
        <taxon>Stachybotryaceae</taxon>
        <taxon>Stachybotrys</taxon>
    </lineage>
</organism>
<dbReference type="AlphaFoldDB" id="A0A084R0R8"/>
<protein>
    <submittedName>
        <fullName evidence="3">Uncharacterized protein</fullName>
    </submittedName>
</protein>
<evidence type="ECO:0000313" key="4">
    <source>
        <dbReference type="Proteomes" id="UP000028524"/>
    </source>
</evidence>
<feature type="chain" id="PRO_5001779845" evidence="2">
    <location>
        <begin position="21"/>
        <end position="311"/>
    </location>
</feature>
<dbReference type="OMA" id="GYVNIWH"/>
<dbReference type="HOGENOM" id="CLU_055873_0_0_1"/>
<keyword evidence="4" id="KW-1185">Reference proteome</keyword>
<dbReference type="EMBL" id="KL659358">
    <property type="protein sequence ID" value="KFA69803.1"/>
    <property type="molecule type" value="Genomic_DNA"/>
</dbReference>
<sequence length="311" mass="32481">MKSVILALAPLAVMAEAIHGHNSHNGHDSHNGHEEHSDTEFKVPYGVELPEGAHPMGPPCDGCTDVFHPPHHGVDIDDCDRDDEDEWHWVHPGAPVYPDAPPHVWATSTVTEFLTSTIIDCKDDVPHCPGKSTHYTTIHVPATVTLCPVPVPSESYVPPPPPTYAPPPTHKTEVPYPPPAASTPHYTILPTPVWSQPAMTPGHPKHSHPAAYPSASLPPSPPAKGGPSVPHHSPAGPWATPSLVAPPAVSAPPYPACGHSLCPKPSPSQPGTIGVPYPPAPSAPGIVTAGAAHNIERAGLAVLAGLVVAMI</sequence>
<gene>
    <name evidence="3" type="ORF">S40285_02468</name>
</gene>
<feature type="signal peptide" evidence="2">
    <location>
        <begin position="1"/>
        <end position="20"/>
    </location>
</feature>
<dbReference type="OrthoDB" id="5154031at2759"/>
<dbReference type="InParanoid" id="A0A084R0R8"/>
<evidence type="ECO:0000256" key="2">
    <source>
        <dbReference type="SAM" id="SignalP"/>
    </source>
</evidence>
<accession>A0A084R0R8</accession>